<dbReference type="PANTHER" id="PTHR42927">
    <property type="entry name" value="HELICASE SUPERFAMILY 1 AND 2 DOMAIN-CONTAINING PROTEIN"/>
    <property type="match status" value="1"/>
</dbReference>
<dbReference type="GO" id="GO:0004386">
    <property type="term" value="F:helicase activity"/>
    <property type="evidence" value="ECO:0007669"/>
    <property type="project" value="UniProtKB-KW"/>
</dbReference>
<dbReference type="EMBL" id="JANRHA010000003">
    <property type="protein sequence ID" value="MDG3014145.1"/>
    <property type="molecule type" value="Genomic_DNA"/>
</dbReference>
<sequence length="1027" mass="114099">MAGQHTEQAFEATIERYLLDHGWEKGDSASYRVDLGFDGYELLTFVHASQPDAWEKLEQHHGSTELAQRALYRRVAAELDSRGTLDVIRKGVEVNWIRFDLAYWRPAHRITPNLWDMYALNRLTITRQVHHSESSPQDSVDVLLLLNGIPVATAELKNQVTGQGVREAQHQYEADRNPADLLFRARSIVHFAVDQDVVSMTTRLARERTRWLPFNQGSGGPGEQGGAGNPVNPGGYKTAYLWERVWQRDAWLELFGSFVAEDTGGKSATKIKPHERRWLFPRFHQWHAVLTTASHVRGHGPGHNYLLQHSTGSGKSNTIAWLASTLATLHTPTTESELGPGAVTVGLGPNQPVFSKVVIVTDRVVLDRQLQDTVTGFDHTPGTIQKIDQNSAQLREALESAKARIIITTLQKFPVVAEEATKLAGARFAVIADEAHSSQAGEAAKDLKSVLTGLKGEQALAAAEAAEAKEQQTDPQDRLAAAARARGKQANLSFFAFTATPKQKTLEMFGERIPDPAAPDGVRLVPFHLYSMRQAIEEEFVCDVLQNYLTYSMYYRLANGLAGQDPEVPKGMAASALARFVSLHPSAFSQKAEIIVEHFRKHTAAKIGGHAKAMVVTRSRLHAVRMKHAIDSYITAMSYRGIAALVAFSGTVEDPDVTEAEYTEPRMNGFSEGQLSKRFRSDDYQVLVVAEKYQTGFDEPLLHTMYVDKKLEGVKAVQTLSRLNRIAPGKSDTFVLDFVNSAEDIQAAFAPFYERTWAQPTDPNILSNLKTRLWDAGVLDANEVDALVTALLSQSSATNEALYAQTDLALGRFLELSEEDREDFRTALRDFTRLYAFLAHVVPVGSPDMERIYLYGRVLLPRLPGHEDNEIVDLSGAAVLTHLRIEKGEFTNASLTAVTVEQSEQKGHTGQGQGTQYEDPAERLSSIIGVLNERFGLNLTDADQLFFEQVEAEVAKNSRVRAVALNNDLDQFMTVFDDLLEGVIIDRQSANDVLLTAFLDKPDFREVLTKTIGREFYKSIRSSDSSR</sequence>
<keyword evidence="2" id="KW-0378">Hydrolase</keyword>
<dbReference type="Pfam" id="PF04313">
    <property type="entry name" value="HSDR_N"/>
    <property type="match status" value="1"/>
</dbReference>
<evidence type="ECO:0000313" key="3">
    <source>
        <dbReference type="Proteomes" id="UP001152755"/>
    </source>
</evidence>
<keyword evidence="2" id="KW-0547">Nucleotide-binding</keyword>
<dbReference type="SUPFAM" id="SSF52540">
    <property type="entry name" value="P-loop containing nucleoside triphosphate hydrolases"/>
    <property type="match status" value="1"/>
</dbReference>
<dbReference type="PANTHER" id="PTHR42927:SF1">
    <property type="entry name" value="HELICASE SUPERFAMILY 1 AND 2 DOMAIN-CONTAINING PROTEIN"/>
    <property type="match status" value="1"/>
</dbReference>
<evidence type="ECO:0000259" key="1">
    <source>
        <dbReference type="PROSITE" id="PS51192"/>
    </source>
</evidence>
<proteinExistence type="predicted"/>
<dbReference type="SMART" id="SM00487">
    <property type="entry name" value="DEXDc"/>
    <property type="match status" value="1"/>
</dbReference>
<name>A0A9X4LXG1_9ACTN</name>
<dbReference type="InterPro" id="IPR014001">
    <property type="entry name" value="Helicase_ATP-bd"/>
</dbReference>
<feature type="domain" description="Helicase ATP-binding" evidence="1">
    <location>
        <begin position="296"/>
        <end position="519"/>
    </location>
</feature>
<dbReference type="InterPro" id="IPR055180">
    <property type="entry name" value="HsdR_RecA-like_helicase_dom_2"/>
</dbReference>
<organism evidence="2 3">
    <name type="scientific">Speluncibacter jeojiensis</name>
    <dbReference type="NCBI Taxonomy" id="2710754"/>
    <lineage>
        <taxon>Bacteria</taxon>
        <taxon>Bacillati</taxon>
        <taxon>Actinomycetota</taxon>
        <taxon>Actinomycetes</taxon>
        <taxon>Mycobacteriales</taxon>
        <taxon>Speluncibacteraceae</taxon>
        <taxon>Speluncibacter</taxon>
    </lineage>
</organism>
<dbReference type="InterPro" id="IPR007409">
    <property type="entry name" value="Restrct_endonuc_type1_HsdR_N"/>
</dbReference>
<keyword evidence="3" id="KW-1185">Reference proteome</keyword>
<dbReference type="AlphaFoldDB" id="A0A9X4LXG1"/>
<dbReference type="InterPro" id="IPR040980">
    <property type="entry name" value="SWI2_SNF2"/>
</dbReference>
<accession>A0A9X4LXG1</accession>
<protein>
    <submittedName>
        <fullName evidence="2">DEAD/DEAH box helicase family protein</fullName>
    </submittedName>
</protein>
<dbReference type="GO" id="GO:0009035">
    <property type="term" value="F:type I site-specific deoxyribonuclease activity"/>
    <property type="evidence" value="ECO:0007669"/>
    <property type="project" value="UniProtKB-EC"/>
</dbReference>
<keyword evidence="2" id="KW-0347">Helicase</keyword>
<dbReference type="InterPro" id="IPR027417">
    <property type="entry name" value="P-loop_NTPase"/>
</dbReference>
<reference evidence="2" key="1">
    <citation type="submission" date="2022-08" db="EMBL/GenBank/DDBJ databases">
        <title>Genome analysis of Corynebacteriales strain.</title>
        <authorList>
            <person name="Lee S.D."/>
        </authorList>
    </citation>
    <scope>NUCLEOTIDE SEQUENCE</scope>
    <source>
        <strain evidence="2">D3-21</strain>
    </source>
</reference>
<evidence type="ECO:0000313" key="2">
    <source>
        <dbReference type="EMBL" id="MDG3014145.1"/>
    </source>
</evidence>
<gene>
    <name evidence="2" type="ORF">NVS88_06190</name>
</gene>
<dbReference type="Pfam" id="PF22679">
    <property type="entry name" value="T1R_D3-like"/>
    <property type="match status" value="1"/>
</dbReference>
<keyword evidence="2" id="KW-0067">ATP-binding</keyword>
<dbReference type="Pfam" id="PF18766">
    <property type="entry name" value="SWI2_SNF2"/>
    <property type="match status" value="1"/>
</dbReference>
<dbReference type="RefSeq" id="WP_332519447.1">
    <property type="nucleotide sequence ID" value="NZ_JANRHA010000003.1"/>
</dbReference>
<comment type="caution">
    <text evidence="2">The sequence shown here is derived from an EMBL/GenBank/DDBJ whole genome shotgun (WGS) entry which is preliminary data.</text>
</comment>
<dbReference type="Proteomes" id="UP001152755">
    <property type="component" value="Unassembled WGS sequence"/>
</dbReference>
<dbReference type="GO" id="GO:0005524">
    <property type="term" value="F:ATP binding"/>
    <property type="evidence" value="ECO:0007669"/>
    <property type="project" value="UniProtKB-KW"/>
</dbReference>
<dbReference type="GO" id="GO:0009307">
    <property type="term" value="P:DNA restriction-modification system"/>
    <property type="evidence" value="ECO:0007669"/>
    <property type="project" value="UniProtKB-KW"/>
</dbReference>
<dbReference type="Gene3D" id="3.90.1570.50">
    <property type="match status" value="1"/>
</dbReference>
<dbReference type="PROSITE" id="PS51192">
    <property type="entry name" value="HELICASE_ATP_BIND_1"/>
    <property type="match status" value="1"/>
</dbReference>
<dbReference type="GO" id="GO:0003677">
    <property type="term" value="F:DNA binding"/>
    <property type="evidence" value="ECO:0007669"/>
    <property type="project" value="UniProtKB-KW"/>
</dbReference>
<dbReference type="Gene3D" id="3.40.50.300">
    <property type="entry name" value="P-loop containing nucleotide triphosphate hydrolases"/>
    <property type="match status" value="2"/>
</dbReference>